<evidence type="ECO:0000256" key="1">
    <source>
        <dbReference type="SAM" id="Phobius"/>
    </source>
</evidence>
<dbReference type="AlphaFoldDB" id="A0A1G9UQ71"/>
<dbReference type="STRING" id="633440.SAMN05421869_14946"/>
<dbReference type="SUPFAM" id="SSF82171">
    <property type="entry name" value="DPP6 N-terminal domain-like"/>
    <property type="match status" value="1"/>
</dbReference>
<sequence length="426" mass="45446">MSDRFEERLVSTLSVAGDLAPQPAGDLVAQLAVRRRRTRRRVRVTLAVAASVMIAGSAATALTFQGGFAEDTSVVAVPPVPDDLSGLVPPDLDTMPPAAADVWPEAVTTIPAAAAADGWRYRPVTALSATEVLLTAESSFEKAGRLEIYDTDKRDTTVLGTMPEPENVKGYYAQKVEAGPGHIAWYGTTPNDDRDWADLWVMPRDGGRATQAAVLTGDVARIERIGVTADHIVWSVRSGGVYRVPIAGGAPEKIAGSDGLKLYSWPWATGRANLMVNLETGEQRSPQGLSGLNDVTCSPEWCVGTLGQQHVVQRFDGTGRRTVPDDIRMTSTDISGRFLVSGFQILDMSNGHAAHVGAVGPQGVSGARGISSSPTSIWYWRAGKIDYRRVCPDAEGDSPSRICAMTEVGKATEYDLLNLDAVAPSE</sequence>
<evidence type="ECO:0000313" key="3">
    <source>
        <dbReference type="Proteomes" id="UP000199202"/>
    </source>
</evidence>
<evidence type="ECO:0000313" key="2">
    <source>
        <dbReference type="EMBL" id="SDM61987.1"/>
    </source>
</evidence>
<proteinExistence type="predicted"/>
<evidence type="ECO:0008006" key="4">
    <source>
        <dbReference type="Google" id="ProtNLM"/>
    </source>
</evidence>
<keyword evidence="1" id="KW-0472">Membrane</keyword>
<keyword evidence="1" id="KW-0812">Transmembrane</keyword>
<dbReference type="Proteomes" id="UP000199202">
    <property type="component" value="Unassembled WGS sequence"/>
</dbReference>
<keyword evidence="3" id="KW-1185">Reference proteome</keyword>
<dbReference type="OrthoDB" id="3542794at2"/>
<dbReference type="EMBL" id="FNDJ01000049">
    <property type="protein sequence ID" value="SDM61987.1"/>
    <property type="molecule type" value="Genomic_DNA"/>
</dbReference>
<dbReference type="RefSeq" id="WP_090947037.1">
    <property type="nucleotide sequence ID" value="NZ_FNDJ01000049.1"/>
</dbReference>
<keyword evidence="1" id="KW-1133">Transmembrane helix</keyword>
<organism evidence="2 3">
    <name type="scientific">Nonomuraea jiangxiensis</name>
    <dbReference type="NCBI Taxonomy" id="633440"/>
    <lineage>
        <taxon>Bacteria</taxon>
        <taxon>Bacillati</taxon>
        <taxon>Actinomycetota</taxon>
        <taxon>Actinomycetes</taxon>
        <taxon>Streptosporangiales</taxon>
        <taxon>Streptosporangiaceae</taxon>
        <taxon>Nonomuraea</taxon>
    </lineage>
</organism>
<name>A0A1G9UQ71_9ACTN</name>
<gene>
    <name evidence="2" type="ORF">SAMN05421869_14946</name>
</gene>
<feature type="transmembrane region" description="Helical" evidence="1">
    <location>
        <begin position="44"/>
        <end position="64"/>
    </location>
</feature>
<reference evidence="2 3" key="1">
    <citation type="submission" date="2016-10" db="EMBL/GenBank/DDBJ databases">
        <authorList>
            <person name="de Groot N.N."/>
        </authorList>
    </citation>
    <scope>NUCLEOTIDE SEQUENCE [LARGE SCALE GENOMIC DNA]</scope>
    <source>
        <strain evidence="2 3">CGMCC 4.6533</strain>
    </source>
</reference>
<accession>A0A1G9UQ71</accession>
<protein>
    <recommendedName>
        <fullName evidence="4">WD40-like Beta Propeller Repeat</fullName>
    </recommendedName>
</protein>